<feature type="transmembrane region" description="Helical" evidence="1">
    <location>
        <begin position="179"/>
        <end position="197"/>
    </location>
</feature>
<dbReference type="Proteomes" id="UP000565572">
    <property type="component" value="Unassembled WGS sequence"/>
</dbReference>
<keyword evidence="1" id="KW-0472">Membrane</keyword>
<feature type="transmembrane region" description="Helical" evidence="1">
    <location>
        <begin position="90"/>
        <end position="117"/>
    </location>
</feature>
<feature type="transmembrane region" description="Helical" evidence="1">
    <location>
        <begin position="123"/>
        <end position="143"/>
    </location>
</feature>
<feature type="transmembrane region" description="Helical" evidence="1">
    <location>
        <begin position="249"/>
        <end position="269"/>
    </location>
</feature>
<feature type="transmembrane region" description="Helical" evidence="1">
    <location>
        <begin position="155"/>
        <end position="173"/>
    </location>
</feature>
<dbReference type="InterPro" id="IPR010640">
    <property type="entry name" value="Low_temperature_requirement_A"/>
</dbReference>
<dbReference type="EMBL" id="JACHZG010000001">
    <property type="protein sequence ID" value="MBB3328607.1"/>
    <property type="molecule type" value="Genomic_DNA"/>
</dbReference>
<evidence type="ECO:0000256" key="1">
    <source>
        <dbReference type="SAM" id="Phobius"/>
    </source>
</evidence>
<feature type="transmembrane region" description="Helical" evidence="1">
    <location>
        <begin position="218"/>
        <end position="237"/>
    </location>
</feature>
<comment type="caution">
    <text evidence="2">The sequence shown here is derived from an EMBL/GenBank/DDBJ whole genome shotgun (WGS) entry which is preliminary data.</text>
</comment>
<name>A0A7W5JZM6_9ACTN</name>
<evidence type="ECO:0000313" key="3">
    <source>
        <dbReference type="Proteomes" id="UP000565572"/>
    </source>
</evidence>
<keyword evidence="1" id="KW-0812">Transmembrane</keyword>
<dbReference type="AlphaFoldDB" id="A0A7W5JZM6"/>
<evidence type="ECO:0000313" key="2">
    <source>
        <dbReference type="EMBL" id="MBB3328607.1"/>
    </source>
</evidence>
<sequence>MSAPAVTARLLRPLRPRDPLEQGRVASELELLTDLCFVVAVAQAALALHHGLVGGHAGPAVLGYAMAFFAIWWAWLNFSWFSSAYDNDDVVFRLLTILQILGVLTLAAGIATFAAGMDEGEGRFGLIIVGYVIMRVGLVLQWLRAARNDPDRRATCLRYALGIVVVQLGWIAFYPASHVEALVVPLFALLVVCELCVPAWAERRGETTWHPHHIAERYGLFFIIVLGETILSSTLAVQEAFTGETEHPLAVASVTLGGVLIVFGLWWLYFSRDAAEVRERARRDGTHVQYLFGFGHYFIYAAAAAVGAGLAARTEHVADPRDEHLDLVTSAAVTVPIAVLLVAMWVVHLRLHDASWRTGLPFFGAAAIVLAGTPLAFSELLAGAVIAALVIVETRLADAAPPLHEHAGEPAGDGA</sequence>
<proteinExistence type="predicted"/>
<keyword evidence="1" id="KW-1133">Transmembrane helix</keyword>
<feature type="transmembrane region" description="Helical" evidence="1">
    <location>
        <begin position="290"/>
        <end position="312"/>
    </location>
</feature>
<dbReference type="Pfam" id="PF06772">
    <property type="entry name" value="LtrA"/>
    <property type="match status" value="1"/>
</dbReference>
<dbReference type="PANTHER" id="PTHR36840">
    <property type="entry name" value="BLL5714 PROTEIN"/>
    <property type="match status" value="1"/>
</dbReference>
<feature type="transmembrane region" description="Helical" evidence="1">
    <location>
        <begin position="61"/>
        <end position="78"/>
    </location>
</feature>
<protein>
    <submittedName>
        <fullName evidence="2">Low temperature requirement protein LtrA</fullName>
    </submittedName>
</protein>
<dbReference type="PANTHER" id="PTHR36840:SF1">
    <property type="entry name" value="BLL5714 PROTEIN"/>
    <property type="match status" value="1"/>
</dbReference>
<keyword evidence="3" id="KW-1185">Reference proteome</keyword>
<gene>
    <name evidence="2" type="ORF">FHX39_003551</name>
</gene>
<reference evidence="2 3" key="1">
    <citation type="submission" date="2020-08" db="EMBL/GenBank/DDBJ databases">
        <title>Sequencing the genomes of 1000 actinobacteria strains.</title>
        <authorList>
            <person name="Klenk H.-P."/>
        </authorList>
    </citation>
    <scope>NUCLEOTIDE SEQUENCE [LARGE SCALE GENOMIC DNA]</scope>
    <source>
        <strain evidence="2 3">DSM 11053</strain>
    </source>
</reference>
<dbReference type="RefSeq" id="WP_332836916.1">
    <property type="nucleotide sequence ID" value="NZ_JACHZG010000001.1"/>
</dbReference>
<organism evidence="2 3">
    <name type="scientific">Microlunatus antarcticus</name>
    <dbReference type="NCBI Taxonomy" id="53388"/>
    <lineage>
        <taxon>Bacteria</taxon>
        <taxon>Bacillati</taxon>
        <taxon>Actinomycetota</taxon>
        <taxon>Actinomycetes</taxon>
        <taxon>Propionibacteriales</taxon>
        <taxon>Propionibacteriaceae</taxon>
        <taxon>Microlunatus</taxon>
    </lineage>
</organism>
<feature type="transmembrane region" description="Helical" evidence="1">
    <location>
        <begin position="327"/>
        <end position="347"/>
    </location>
</feature>
<accession>A0A7W5JZM6</accession>
<feature type="transmembrane region" description="Helical" evidence="1">
    <location>
        <begin position="359"/>
        <end position="392"/>
    </location>
</feature>